<accession>A0ABU0N492</accession>
<dbReference type="EMBL" id="JAUSWG010000017">
    <property type="protein sequence ID" value="MDQ0557987.1"/>
    <property type="molecule type" value="Genomic_DNA"/>
</dbReference>
<evidence type="ECO:0000313" key="2">
    <source>
        <dbReference type="Proteomes" id="UP001232584"/>
    </source>
</evidence>
<dbReference type="Proteomes" id="UP001232584">
    <property type="component" value="Unassembled WGS sequence"/>
</dbReference>
<keyword evidence="2" id="KW-1185">Reference proteome</keyword>
<sequence>MTCSDYCGNHNHKPCVEYIPCFGPVGPAGPTATNQFLSLGSLAGTSTLLTTRTPINFTTVNASNGTHITATTPTTTVTLTALHSYYISYTVNATTTASSSLTATLLLGGNPVNSNTASNISGSVVSVSGGTIVTVGSSDKTLQLATTASVAAVMTLANADLSIIELL</sequence>
<dbReference type="Gene3D" id="2.60.120.40">
    <property type="match status" value="1"/>
</dbReference>
<comment type="caution">
    <text evidence="1">The sequence shown here is derived from an EMBL/GenBank/DDBJ whole genome shotgun (WGS) entry which is preliminary data.</text>
</comment>
<evidence type="ECO:0008006" key="3">
    <source>
        <dbReference type="Google" id="ProtNLM"/>
    </source>
</evidence>
<protein>
    <recommendedName>
        <fullName evidence="3">BclA C-terminal domain-containing protein</fullName>
    </recommendedName>
</protein>
<name>A0ABU0N492_9FIRM</name>
<dbReference type="RefSeq" id="WP_307509852.1">
    <property type="nucleotide sequence ID" value="NZ_BAAACE010000030.1"/>
</dbReference>
<dbReference type="InterPro" id="IPR008983">
    <property type="entry name" value="Tumour_necrosis_fac-like_dom"/>
</dbReference>
<reference evidence="1 2" key="1">
    <citation type="submission" date="2023-07" db="EMBL/GenBank/DDBJ databases">
        <title>Genomic Encyclopedia of Type Strains, Phase IV (KMG-IV): sequencing the most valuable type-strain genomes for metagenomic binning, comparative biology and taxonomic classification.</title>
        <authorList>
            <person name="Goeker M."/>
        </authorList>
    </citation>
    <scope>NUCLEOTIDE SEQUENCE [LARGE SCALE GENOMIC DNA]</scope>
    <source>
        <strain evidence="1 2">DSM 15049</strain>
    </source>
</reference>
<gene>
    <name evidence="1" type="ORF">QOZ92_003122</name>
</gene>
<evidence type="ECO:0000313" key="1">
    <source>
        <dbReference type="EMBL" id="MDQ0557987.1"/>
    </source>
</evidence>
<proteinExistence type="predicted"/>
<organism evidence="1 2">
    <name type="scientific">Paraclostridium ghonii</name>
    <dbReference type="NCBI Taxonomy" id="29358"/>
    <lineage>
        <taxon>Bacteria</taxon>
        <taxon>Bacillati</taxon>
        <taxon>Bacillota</taxon>
        <taxon>Clostridia</taxon>
        <taxon>Peptostreptococcales</taxon>
        <taxon>Peptostreptococcaceae</taxon>
        <taxon>Paraclostridium</taxon>
    </lineage>
</organism>